<name>A0A6G1M9R4_ORBOL</name>
<proteinExistence type="predicted"/>
<gene>
    <name evidence="1" type="ORF">TWF191_004494</name>
</gene>
<comment type="caution">
    <text evidence="1">The sequence shown here is derived from an EMBL/GenBank/DDBJ whole genome shotgun (WGS) entry which is preliminary data.</text>
</comment>
<dbReference type="EMBL" id="WIPF01000022">
    <property type="protein sequence ID" value="KAF3226671.1"/>
    <property type="molecule type" value="Genomic_DNA"/>
</dbReference>
<accession>A0A6G1M9R4</accession>
<evidence type="ECO:0000313" key="1">
    <source>
        <dbReference type="EMBL" id="KAF3226671.1"/>
    </source>
</evidence>
<dbReference type="AlphaFoldDB" id="A0A6G1M9R4"/>
<sequence>MEKRKTLRRKFNLRNIRRGELAIPEAILFIDQQGTRWCPACIELRFKTGEFHESFRLYACLGRQLDNRAFTPRNVAYHVLFTAKGTEARYTPGCLSSSANASIRNLSSDDLQGEWLMELVSPLSVYDIKLLGHNILAWNLMVLREYNHSPVDPCLIVNFLEFEPASQDSRMQIFEIPTDSLNLGTGESMVPLKEWMTMASSDMSTLRIPPVPPPRSQWTKFEVN</sequence>
<protein>
    <submittedName>
        <fullName evidence="1">Uncharacterized protein</fullName>
    </submittedName>
</protein>
<organism evidence="1 2">
    <name type="scientific">Orbilia oligospora</name>
    <name type="common">Nematode-trapping fungus</name>
    <name type="synonym">Arthrobotrys oligospora</name>
    <dbReference type="NCBI Taxonomy" id="2813651"/>
    <lineage>
        <taxon>Eukaryota</taxon>
        <taxon>Fungi</taxon>
        <taxon>Dikarya</taxon>
        <taxon>Ascomycota</taxon>
        <taxon>Pezizomycotina</taxon>
        <taxon>Orbiliomycetes</taxon>
        <taxon>Orbiliales</taxon>
        <taxon>Orbiliaceae</taxon>
        <taxon>Orbilia</taxon>
    </lineage>
</organism>
<reference evidence="1 2" key="1">
    <citation type="submission" date="2019-06" db="EMBL/GenBank/DDBJ databases">
        <authorList>
            <person name="Palmer J.M."/>
        </authorList>
    </citation>
    <scope>NUCLEOTIDE SEQUENCE [LARGE SCALE GENOMIC DNA]</scope>
    <source>
        <strain evidence="1 2">TWF191</strain>
    </source>
</reference>
<evidence type="ECO:0000313" key="2">
    <source>
        <dbReference type="Proteomes" id="UP000483672"/>
    </source>
</evidence>
<dbReference type="Proteomes" id="UP000483672">
    <property type="component" value="Unassembled WGS sequence"/>
</dbReference>